<sequence>MKVRLLRAALRDLQEVQAYIAAEDPEAASRVIEKIQKAVDLIAERPQIGRPASPGKIREWSVPRLPYVIPYRISGEFV</sequence>
<protein>
    <submittedName>
        <fullName evidence="3">Type II toxin-antitoxin system RelE/ParE family toxin</fullName>
    </submittedName>
</protein>
<dbReference type="Proteomes" id="UP000680348">
    <property type="component" value="Unassembled WGS sequence"/>
</dbReference>
<reference evidence="3" key="1">
    <citation type="submission" date="2021-04" db="EMBL/GenBank/DDBJ databases">
        <title>Pseudaminobacter soli sp. nov., isolated from paddy soil contaminated by heavy metals.</title>
        <authorList>
            <person name="Zhang K."/>
        </authorList>
    </citation>
    <scope>NUCLEOTIDE SEQUENCE</scope>
    <source>
        <strain evidence="3">19-2017</strain>
    </source>
</reference>
<evidence type="ECO:0000256" key="2">
    <source>
        <dbReference type="ARBA" id="ARBA00022649"/>
    </source>
</evidence>
<dbReference type="InterPro" id="IPR051803">
    <property type="entry name" value="TA_system_RelE-like_toxin"/>
</dbReference>
<gene>
    <name evidence="3" type="ORF">KEU06_17410</name>
</gene>
<evidence type="ECO:0000256" key="1">
    <source>
        <dbReference type="ARBA" id="ARBA00006226"/>
    </source>
</evidence>
<dbReference type="AlphaFoldDB" id="A0A942E3P7"/>
<evidence type="ECO:0000313" key="4">
    <source>
        <dbReference type="Proteomes" id="UP000680348"/>
    </source>
</evidence>
<dbReference type="InterPro" id="IPR035093">
    <property type="entry name" value="RelE/ParE_toxin_dom_sf"/>
</dbReference>
<organism evidence="3 4">
    <name type="scientific">Pseudaminobacter soli</name>
    <name type="common">ex Zhang et al. 2022</name>
    <dbReference type="NCBI Taxonomy" id="2831468"/>
    <lineage>
        <taxon>Bacteria</taxon>
        <taxon>Pseudomonadati</taxon>
        <taxon>Pseudomonadota</taxon>
        <taxon>Alphaproteobacteria</taxon>
        <taxon>Hyphomicrobiales</taxon>
        <taxon>Phyllobacteriaceae</taxon>
        <taxon>Pseudaminobacter</taxon>
    </lineage>
</organism>
<dbReference type="RefSeq" id="WP_188255955.1">
    <property type="nucleotide sequence ID" value="NZ_JABVCF010000009.1"/>
</dbReference>
<keyword evidence="4" id="KW-1185">Reference proteome</keyword>
<keyword evidence="2" id="KW-1277">Toxin-antitoxin system</keyword>
<proteinExistence type="inferred from homology"/>
<comment type="similarity">
    <text evidence="1">Belongs to the RelE toxin family.</text>
</comment>
<dbReference type="EMBL" id="JAGWCR010000009">
    <property type="protein sequence ID" value="MBS3650396.1"/>
    <property type="molecule type" value="Genomic_DNA"/>
</dbReference>
<dbReference type="InterPro" id="IPR007712">
    <property type="entry name" value="RelE/ParE_toxin"/>
</dbReference>
<evidence type="ECO:0000313" key="3">
    <source>
        <dbReference type="EMBL" id="MBS3650396.1"/>
    </source>
</evidence>
<dbReference type="Gene3D" id="3.30.2310.20">
    <property type="entry name" value="RelE-like"/>
    <property type="match status" value="1"/>
</dbReference>
<dbReference type="PANTHER" id="PTHR33755">
    <property type="entry name" value="TOXIN PARE1-RELATED"/>
    <property type="match status" value="1"/>
</dbReference>
<dbReference type="Pfam" id="PF05016">
    <property type="entry name" value="ParE_toxin"/>
    <property type="match status" value="1"/>
</dbReference>
<accession>A0A942E3P7</accession>
<comment type="caution">
    <text evidence="3">The sequence shown here is derived from an EMBL/GenBank/DDBJ whole genome shotgun (WGS) entry which is preliminary data.</text>
</comment>
<name>A0A942E3P7_9HYPH</name>